<feature type="domain" description="Alginate export" evidence="2">
    <location>
        <begin position="289"/>
        <end position="414"/>
    </location>
</feature>
<organism evidence="3 4">
    <name type="scientific">Erythrobacter fulvus</name>
    <dbReference type="NCBI Taxonomy" id="2987523"/>
    <lineage>
        <taxon>Bacteria</taxon>
        <taxon>Pseudomonadati</taxon>
        <taxon>Pseudomonadota</taxon>
        <taxon>Alphaproteobacteria</taxon>
        <taxon>Sphingomonadales</taxon>
        <taxon>Erythrobacteraceae</taxon>
        <taxon>Erythrobacter/Porphyrobacter group</taxon>
        <taxon>Erythrobacter</taxon>
    </lineage>
</organism>
<dbReference type="RefSeq" id="WP_273678373.1">
    <property type="nucleotide sequence ID" value="NZ_JAQQXQ010000007.1"/>
</dbReference>
<dbReference type="Gene3D" id="2.40.160.100">
    <property type="match status" value="1"/>
</dbReference>
<feature type="signal peptide" evidence="1">
    <location>
        <begin position="1"/>
        <end position="38"/>
    </location>
</feature>
<dbReference type="EMBL" id="JAQQXQ010000007">
    <property type="protein sequence ID" value="MDC8755170.1"/>
    <property type="molecule type" value="Genomic_DNA"/>
</dbReference>
<evidence type="ECO:0000259" key="2">
    <source>
        <dbReference type="Pfam" id="PF13372"/>
    </source>
</evidence>
<dbReference type="Proteomes" id="UP001216558">
    <property type="component" value="Unassembled WGS sequence"/>
</dbReference>
<dbReference type="InterPro" id="IPR053728">
    <property type="entry name" value="Alginate_Permeability_Chnl"/>
</dbReference>
<gene>
    <name evidence="3" type="ORF">OIK40_11025</name>
</gene>
<feature type="chain" id="PRO_5046822449" evidence="1">
    <location>
        <begin position="39"/>
        <end position="495"/>
    </location>
</feature>
<keyword evidence="4" id="KW-1185">Reference proteome</keyword>
<evidence type="ECO:0000313" key="3">
    <source>
        <dbReference type="EMBL" id="MDC8755170.1"/>
    </source>
</evidence>
<protein>
    <submittedName>
        <fullName evidence="3">Alginate export family protein</fullName>
    </submittedName>
</protein>
<dbReference type="InterPro" id="IPR025388">
    <property type="entry name" value="Alginate_export_dom"/>
</dbReference>
<sequence length="495" mass="52988">MRCNKAEIRQSTGRIPFLPVKAALLAAAATAAVTPAIAQDRDPMVLTEDGPITVRGHLQGGVNAVAETNLFWNLSDAFAPQEGFDPDTQWLEFYFKPGVSFTTNGEGPAQVYGKVSGVASYTEGTDGFDFRNQGAITLEEAYLGLKFAAGDDLDLDLSVGARELKLGTGMLIASGGSSGFELGALKFGPRKAWDMSVIGRVTTGGTSITGFFLNPNERPVIDNKNRLYGADLRHDFESGGFVGGSFIAVTRSGTPYIQAAPGGIGAPTFIPGGRDGANTVNFYARTGKLQGALENWLFAIDGAYQWNNRIDQSAWAGRVQVGYTFANAKWRPSITYSYQTFSGDDPDTPELERFDPLFYEGSPSAWSTGSKSSMVFINSNVRAHGVALRVQPSPKDTLTLRYNSIDANELRSPLQFGQAERVDFGNGGDLANVVAGVTASHVSDDLFLEYSRIITRNLFLTAGLSVSEPGEGIENVVPGGVPAWTGGFVNVVFNF</sequence>
<evidence type="ECO:0000313" key="4">
    <source>
        <dbReference type="Proteomes" id="UP001216558"/>
    </source>
</evidence>
<keyword evidence="1" id="KW-0732">Signal</keyword>
<proteinExistence type="predicted"/>
<evidence type="ECO:0000256" key="1">
    <source>
        <dbReference type="SAM" id="SignalP"/>
    </source>
</evidence>
<dbReference type="SUPFAM" id="SSF56935">
    <property type="entry name" value="Porins"/>
    <property type="match status" value="1"/>
</dbReference>
<comment type="caution">
    <text evidence="3">The sequence shown here is derived from an EMBL/GenBank/DDBJ whole genome shotgun (WGS) entry which is preliminary data.</text>
</comment>
<reference evidence="3 4" key="1">
    <citation type="submission" date="2022-10" db="EMBL/GenBank/DDBJ databases">
        <title>Erythrobacter sp. sf7 Genome sequencing.</title>
        <authorList>
            <person name="Park S."/>
        </authorList>
    </citation>
    <scope>NUCLEOTIDE SEQUENCE [LARGE SCALE GENOMIC DNA]</scope>
    <source>
        <strain evidence="4">sf7</strain>
    </source>
</reference>
<name>A0ABT5JSN4_9SPHN</name>
<dbReference type="Pfam" id="PF13372">
    <property type="entry name" value="Alginate_exp"/>
    <property type="match status" value="1"/>
</dbReference>
<accession>A0ABT5JSN4</accession>